<dbReference type="Gene3D" id="1.20.5.170">
    <property type="match status" value="1"/>
</dbReference>
<name>A0A5C6M639_9LACO</name>
<organism evidence="3 4">
    <name type="scientific">Dellaglioa algida</name>
    <dbReference type="NCBI Taxonomy" id="105612"/>
    <lineage>
        <taxon>Bacteria</taxon>
        <taxon>Bacillati</taxon>
        <taxon>Bacillota</taxon>
        <taxon>Bacilli</taxon>
        <taxon>Lactobacillales</taxon>
        <taxon>Lactobacillaceae</taxon>
        <taxon>Dellaglioa</taxon>
    </lineage>
</organism>
<accession>A0A5C6M639</accession>
<keyword evidence="2" id="KW-0812">Transmembrane</keyword>
<keyword evidence="1" id="KW-0175">Coiled coil</keyword>
<evidence type="ECO:0000313" key="4">
    <source>
        <dbReference type="Proteomes" id="UP000321659"/>
    </source>
</evidence>
<dbReference type="Proteomes" id="UP000321659">
    <property type="component" value="Unassembled WGS sequence"/>
</dbReference>
<evidence type="ECO:0000256" key="1">
    <source>
        <dbReference type="SAM" id="Coils"/>
    </source>
</evidence>
<sequence length="92" mass="10455">MKVMGMEVSDLAAITTVLGFGFGVITLLFKQIVVNPLTNSIDSLTEELNESKRDRRELRNDITEIKQENVETKTKIRALDEKIDTHINVNHD</sequence>
<dbReference type="RefSeq" id="WP_146303444.1">
    <property type="nucleotide sequence ID" value="NZ_JANXKU010000004.1"/>
</dbReference>
<dbReference type="AlphaFoldDB" id="A0A5C6M639"/>
<keyword evidence="2" id="KW-0472">Membrane</keyword>
<comment type="caution">
    <text evidence="3">The sequence shown here is derived from an EMBL/GenBank/DDBJ whole genome shotgun (WGS) entry which is preliminary data.</text>
</comment>
<keyword evidence="2" id="KW-1133">Transmembrane helix</keyword>
<evidence type="ECO:0008006" key="5">
    <source>
        <dbReference type="Google" id="ProtNLM"/>
    </source>
</evidence>
<gene>
    <name evidence="3" type="ORF">LABALGLTS371_16280</name>
</gene>
<reference evidence="3 4" key="1">
    <citation type="submission" date="2019-04" db="EMBL/GenBank/DDBJ databases">
        <title>In vitro growth and metabolic characteristics of meat-borne Lactobacillus algidus strains.</title>
        <authorList>
            <person name="Sade E."/>
            <person name="Per J."/>
            <person name="Tytti H."/>
            <person name="Johanna B.K."/>
        </authorList>
    </citation>
    <scope>NUCLEOTIDE SEQUENCE [LARGE SCALE GENOMIC DNA]</scope>
    <source>
        <strain evidence="3 4">LTS37-1</strain>
    </source>
</reference>
<feature type="transmembrane region" description="Helical" evidence="2">
    <location>
        <begin position="12"/>
        <end position="29"/>
    </location>
</feature>
<proteinExistence type="predicted"/>
<evidence type="ECO:0000256" key="2">
    <source>
        <dbReference type="SAM" id="Phobius"/>
    </source>
</evidence>
<evidence type="ECO:0000313" key="3">
    <source>
        <dbReference type="EMBL" id="TWW10088.1"/>
    </source>
</evidence>
<protein>
    <recommendedName>
        <fullName evidence="5">Holin</fullName>
    </recommendedName>
</protein>
<dbReference type="EMBL" id="SRRQ01000028">
    <property type="protein sequence ID" value="TWW10088.1"/>
    <property type="molecule type" value="Genomic_DNA"/>
</dbReference>
<feature type="coiled-coil region" evidence="1">
    <location>
        <begin position="41"/>
        <end position="82"/>
    </location>
</feature>